<dbReference type="Gene3D" id="1.20.140.50">
    <property type="entry name" value="alix/aip1 like domains"/>
    <property type="match status" value="1"/>
</dbReference>
<feature type="compositionally biased region" description="Pro residues" evidence="6">
    <location>
        <begin position="732"/>
        <end position="747"/>
    </location>
</feature>
<organism evidence="8 9">
    <name type="scientific">Polysphondylium violaceum</name>
    <dbReference type="NCBI Taxonomy" id="133409"/>
    <lineage>
        <taxon>Eukaryota</taxon>
        <taxon>Amoebozoa</taxon>
        <taxon>Evosea</taxon>
        <taxon>Eumycetozoa</taxon>
        <taxon>Dictyostelia</taxon>
        <taxon>Dictyosteliales</taxon>
        <taxon>Dictyosteliaceae</taxon>
        <taxon>Polysphondylium</taxon>
    </lineage>
</organism>
<dbReference type="Gene3D" id="1.20.120.560">
    <property type="entry name" value="alix/aip1 in complex with the ypdl late domain"/>
    <property type="match status" value="1"/>
</dbReference>
<evidence type="ECO:0000256" key="1">
    <source>
        <dbReference type="ARBA" id="ARBA00004177"/>
    </source>
</evidence>
<dbReference type="InterPro" id="IPR025304">
    <property type="entry name" value="ALIX_V_dom"/>
</dbReference>
<protein>
    <recommendedName>
        <fullName evidence="7">BRO1 domain-containing protein</fullName>
    </recommendedName>
</protein>
<evidence type="ECO:0000256" key="2">
    <source>
        <dbReference type="ARBA" id="ARBA00004496"/>
    </source>
</evidence>
<dbReference type="PROSITE" id="PS51180">
    <property type="entry name" value="BRO1"/>
    <property type="match status" value="1"/>
</dbReference>
<dbReference type="InterPro" id="IPR038499">
    <property type="entry name" value="BRO1_sf"/>
</dbReference>
<comment type="caution">
    <text evidence="8">The sequence shown here is derived from an EMBL/GenBank/DDBJ whole genome shotgun (WGS) entry which is preliminary data.</text>
</comment>
<gene>
    <name evidence="8" type="ORF">CYY_008367</name>
</gene>
<evidence type="ECO:0000256" key="4">
    <source>
        <dbReference type="ARBA" id="ARBA00022753"/>
    </source>
</evidence>
<keyword evidence="5" id="KW-0175">Coiled coil</keyword>
<dbReference type="EMBL" id="AJWJ01000509">
    <property type="protein sequence ID" value="KAF2070314.1"/>
    <property type="molecule type" value="Genomic_DNA"/>
</dbReference>
<dbReference type="CDD" id="cd09246">
    <property type="entry name" value="BRO1_Alix_like_1"/>
    <property type="match status" value="1"/>
</dbReference>
<dbReference type="Pfam" id="PF13949">
    <property type="entry name" value="ALIX_LYPXL_bnd"/>
    <property type="match status" value="1"/>
</dbReference>
<proteinExistence type="predicted"/>
<accession>A0A8J4PN64</accession>
<feature type="region of interest" description="Disordered" evidence="6">
    <location>
        <begin position="697"/>
        <end position="805"/>
    </location>
</feature>
<feature type="coiled-coil region" evidence="5">
    <location>
        <begin position="34"/>
        <end position="61"/>
    </location>
</feature>
<reference evidence="8" key="1">
    <citation type="submission" date="2020-01" db="EMBL/GenBank/DDBJ databases">
        <title>Development of genomics and gene disruption for Polysphondylium violaceum indicates a role for the polyketide synthase stlB in stalk morphogenesis.</title>
        <authorList>
            <person name="Narita B."/>
            <person name="Kawabe Y."/>
            <person name="Kin K."/>
            <person name="Saito T."/>
            <person name="Gibbs R."/>
            <person name="Kuspa A."/>
            <person name="Muzny D."/>
            <person name="Queller D."/>
            <person name="Richards S."/>
            <person name="Strassman J."/>
            <person name="Sucgang R."/>
            <person name="Worley K."/>
            <person name="Schaap P."/>
        </authorList>
    </citation>
    <scope>NUCLEOTIDE SEQUENCE</scope>
    <source>
        <strain evidence="8">QSvi11</strain>
    </source>
</reference>
<evidence type="ECO:0000256" key="3">
    <source>
        <dbReference type="ARBA" id="ARBA00022490"/>
    </source>
</evidence>
<sequence length="805" mass="91397">MLSIEKKRTDKIDIVKPLTKYIKEQFSKSEADAHETAIQTLNSMREDIRNLQDKTETSKDMLWKYYSILSSLEIRFPIGESNVRISFPWTDSYRQRKTSLYSIYFERSCILFNYGSIISQIGASQSRSNVEGIKKACNSFQCAAGVFNSLREYISMHPECFASPDFSSESLGMIVALMIAQAQECIYEKAAMDNLSESIQSKLAAQVAENYETVDQLLNSATLKTLVDRNWSSTILIKVFLFKSIASYKHAKGLETISAFGEQVARLNSATDSINSAKANIQRFTPTELRDTVEKYLVTIIKYRDFAKKDNDTIYHDMVPPEHKLTPIEKKSIAKSIPLPEISFVDPFNNLVPYSVKEDAAYYNDQKEALLKKEVGNIDFNNQSAKASLLSMGLPGSIEALEVGIPKALQEKMDIVSSEHGVSNITSLLENLQLMSEEDSAICLAAGSILKKEEDEDNEMRNKYQASWHRTPSYTLTANLNQDLAKYQMHLQHSTKSDGFIRKKFEDNKQLIGELEHQDQVISLLPSNMLPSSKIPEIASLTVLLNDLDSLMATREQIAEKLKDLSKKDDITLKLIAPTRDKSVIYAEEIKKYEPLQISLNESFLKQQQIIENIRRENEKFTNSKSSQGGEREEILQRYANAFKIYQELKSNLDEGIQFYANFQEILVKFRTRCEDFANEREKERIELVRQISAGVNPYSPAPYTPSPNSSSGGYSPYGEAHQSPVMQQHHQPPPLGPPQSFRPPPYIHGAPQQPMMPPPHQYQYHHQVQMNQPPPPYQQSFAAPPPSFSVPPQIGKMPPQYKPK</sequence>
<dbReference type="Pfam" id="PF03097">
    <property type="entry name" value="BRO1"/>
    <property type="match status" value="1"/>
</dbReference>
<comment type="subcellular location">
    <subcellularLocation>
        <location evidence="2">Cytoplasm</location>
    </subcellularLocation>
    <subcellularLocation>
        <location evidence="1">Endosome</location>
    </subcellularLocation>
</comment>
<dbReference type="PANTHER" id="PTHR23030">
    <property type="entry name" value="PCD6 INTERACTING PROTEIN-RELATED"/>
    <property type="match status" value="1"/>
</dbReference>
<name>A0A8J4PN64_9MYCE</name>
<dbReference type="AlphaFoldDB" id="A0A8J4PN64"/>
<keyword evidence="9" id="KW-1185">Reference proteome</keyword>
<feature type="compositionally biased region" description="Pro residues" evidence="6">
    <location>
        <begin position="773"/>
        <end position="790"/>
    </location>
</feature>
<dbReference type="GO" id="GO:0005768">
    <property type="term" value="C:endosome"/>
    <property type="evidence" value="ECO:0007669"/>
    <property type="project" value="UniProtKB-SubCell"/>
</dbReference>
<dbReference type="PANTHER" id="PTHR23030:SF30">
    <property type="entry name" value="TYROSINE-PROTEIN PHOSPHATASE NON-RECEPTOR TYPE 23"/>
    <property type="match status" value="1"/>
</dbReference>
<dbReference type="SMART" id="SM01041">
    <property type="entry name" value="BRO1"/>
    <property type="match status" value="1"/>
</dbReference>
<dbReference type="InterPro" id="IPR004328">
    <property type="entry name" value="BRO1_dom"/>
</dbReference>
<evidence type="ECO:0000313" key="8">
    <source>
        <dbReference type="EMBL" id="KAF2070314.1"/>
    </source>
</evidence>
<evidence type="ECO:0000313" key="9">
    <source>
        <dbReference type="Proteomes" id="UP000695562"/>
    </source>
</evidence>
<keyword evidence="3" id="KW-0963">Cytoplasm</keyword>
<dbReference type="Proteomes" id="UP000695562">
    <property type="component" value="Unassembled WGS sequence"/>
</dbReference>
<dbReference type="Gene3D" id="1.25.40.280">
    <property type="entry name" value="alix/aip1 like domains"/>
    <property type="match status" value="1"/>
</dbReference>
<dbReference type="OrthoDB" id="64867at2759"/>
<evidence type="ECO:0000259" key="7">
    <source>
        <dbReference type="PROSITE" id="PS51180"/>
    </source>
</evidence>
<evidence type="ECO:0000256" key="6">
    <source>
        <dbReference type="SAM" id="MobiDB-lite"/>
    </source>
</evidence>
<evidence type="ECO:0000256" key="5">
    <source>
        <dbReference type="SAM" id="Coils"/>
    </source>
</evidence>
<feature type="domain" description="BRO1" evidence="7">
    <location>
        <begin position="1"/>
        <end position="385"/>
    </location>
</feature>
<feature type="compositionally biased region" description="Low complexity" evidence="6">
    <location>
        <begin position="707"/>
        <end position="719"/>
    </location>
</feature>
<dbReference type="GO" id="GO:0043328">
    <property type="term" value="P:protein transport to vacuole involved in ubiquitin-dependent protein catabolic process via the multivesicular body sorting pathway"/>
    <property type="evidence" value="ECO:0007669"/>
    <property type="project" value="TreeGrafter"/>
</dbReference>
<keyword evidence="4" id="KW-0967">Endosome</keyword>